<dbReference type="SUPFAM" id="SSF58038">
    <property type="entry name" value="SNARE fusion complex"/>
    <property type="match status" value="1"/>
</dbReference>
<keyword evidence="5" id="KW-1185">Reference proteome</keyword>
<accession>A0A267ERR5</accession>
<dbReference type="InterPro" id="IPR016444">
    <property type="entry name" value="Synaptobrevin/VAMP"/>
</dbReference>
<dbReference type="GO" id="GO:0016192">
    <property type="term" value="P:vesicle-mediated transport"/>
    <property type="evidence" value="ECO:0007669"/>
    <property type="project" value="InterPro"/>
</dbReference>
<dbReference type="Pfam" id="PF00957">
    <property type="entry name" value="Synaptobrevin"/>
    <property type="match status" value="1"/>
</dbReference>
<feature type="region of interest" description="Disordered" evidence="2">
    <location>
        <begin position="1"/>
        <end position="32"/>
    </location>
</feature>
<reference evidence="4 5" key="1">
    <citation type="submission" date="2017-06" db="EMBL/GenBank/DDBJ databases">
        <title>A platform for efficient transgenesis in Macrostomum lignano, a flatworm model organism for stem cell research.</title>
        <authorList>
            <person name="Berezikov E."/>
        </authorList>
    </citation>
    <scope>NUCLEOTIDE SEQUENCE [LARGE SCALE GENOMIC DNA]</scope>
    <source>
        <strain evidence="4">DV1</strain>
        <tissue evidence="4">Whole organism</tissue>
    </source>
</reference>
<dbReference type="InterPro" id="IPR001388">
    <property type="entry name" value="Synaptobrevin-like"/>
</dbReference>
<protein>
    <recommendedName>
        <fullName evidence="3">V-SNARE coiled-coil homology domain-containing protein</fullName>
    </recommendedName>
</protein>
<evidence type="ECO:0000256" key="2">
    <source>
        <dbReference type="SAM" id="MobiDB-lite"/>
    </source>
</evidence>
<feature type="domain" description="V-SNARE coiled-coil homology" evidence="3">
    <location>
        <begin position="26"/>
        <end position="94"/>
    </location>
</feature>
<dbReference type="AlphaFoldDB" id="A0A267ERR5"/>
<dbReference type="PRINTS" id="PR00219">
    <property type="entry name" value="SYNAPTOBREVN"/>
</dbReference>
<proteinExistence type="predicted"/>
<name>A0A267ERR5_9PLAT</name>
<dbReference type="OrthoDB" id="10042941at2759"/>
<keyword evidence="1" id="KW-0175">Coiled coil</keyword>
<sequence>MATSGASGDAGASGSGSGPSYQPNKRLQQTQAQVDEVVGIMRVNVEKVMQRDEKISDLNERADDAHHRCHCGYHHNHHNHLGGQQQQRRRRRWRRRQPHIGAWSIENPTRERSVEADKNLNSDKLSSLTESQSIQAALR</sequence>
<evidence type="ECO:0000313" key="5">
    <source>
        <dbReference type="Proteomes" id="UP000215902"/>
    </source>
</evidence>
<dbReference type="GO" id="GO:0016020">
    <property type="term" value="C:membrane"/>
    <property type="evidence" value="ECO:0007669"/>
    <property type="project" value="InterPro"/>
</dbReference>
<evidence type="ECO:0000313" key="4">
    <source>
        <dbReference type="EMBL" id="PAA64201.1"/>
    </source>
</evidence>
<feature type="region of interest" description="Disordered" evidence="2">
    <location>
        <begin position="74"/>
        <end position="139"/>
    </location>
</feature>
<feature type="compositionally biased region" description="Basic and acidic residues" evidence="2">
    <location>
        <begin position="108"/>
        <end position="121"/>
    </location>
</feature>
<dbReference type="Proteomes" id="UP000215902">
    <property type="component" value="Unassembled WGS sequence"/>
</dbReference>
<dbReference type="Gene3D" id="1.20.5.110">
    <property type="match status" value="1"/>
</dbReference>
<feature type="compositionally biased region" description="Polar residues" evidence="2">
    <location>
        <begin position="21"/>
        <end position="32"/>
    </location>
</feature>
<feature type="compositionally biased region" description="Low complexity" evidence="2">
    <location>
        <begin position="1"/>
        <end position="10"/>
    </location>
</feature>
<organism evidence="4 5">
    <name type="scientific">Macrostomum lignano</name>
    <dbReference type="NCBI Taxonomy" id="282301"/>
    <lineage>
        <taxon>Eukaryota</taxon>
        <taxon>Metazoa</taxon>
        <taxon>Spiralia</taxon>
        <taxon>Lophotrochozoa</taxon>
        <taxon>Platyhelminthes</taxon>
        <taxon>Rhabditophora</taxon>
        <taxon>Macrostomorpha</taxon>
        <taxon>Macrostomida</taxon>
        <taxon>Macrostomidae</taxon>
        <taxon>Macrostomum</taxon>
    </lineage>
</organism>
<comment type="caution">
    <text evidence="4">The sequence shown here is derived from an EMBL/GenBank/DDBJ whole genome shotgun (WGS) entry which is preliminary data.</text>
</comment>
<dbReference type="PANTHER" id="PTHR45701">
    <property type="entry name" value="SYNAPTOBREVIN FAMILY MEMBER"/>
    <property type="match status" value="1"/>
</dbReference>
<feature type="compositionally biased region" description="Polar residues" evidence="2">
    <location>
        <begin position="122"/>
        <end position="139"/>
    </location>
</feature>
<evidence type="ECO:0000259" key="3">
    <source>
        <dbReference type="PROSITE" id="PS50892"/>
    </source>
</evidence>
<dbReference type="STRING" id="282301.A0A267ERR5"/>
<dbReference type="PROSITE" id="PS50892">
    <property type="entry name" value="V_SNARE"/>
    <property type="match status" value="1"/>
</dbReference>
<feature type="compositionally biased region" description="Basic residues" evidence="2">
    <location>
        <begin position="87"/>
        <end position="98"/>
    </location>
</feature>
<dbReference type="PROSITE" id="PS00417">
    <property type="entry name" value="SYNAPTOBREVIN"/>
    <property type="match status" value="1"/>
</dbReference>
<dbReference type="EMBL" id="NIVC01001774">
    <property type="protein sequence ID" value="PAA64201.1"/>
    <property type="molecule type" value="Genomic_DNA"/>
</dbReference>
<gene>
    <name evidence="4" type="ORF">BOX15_Mlig000270g2</name>
</gene>
<evidence type="ECO:0000256" key="1">
    <source>
        <dbReference type="PROSITE-ProRule" id="PRU00290"/>
    </source>
</evidence>
<dbReference type="InterPro" id="IPR042855">
    <property type="entry name" value="V_SNARE_CC"/>
</dbReference>